<dbReference type="Pfam" id="PF04343">
    <property type="entry name" value="DUF488"/>
    <property type="match status" value="1"/>
</dbReference>
<dbReference type="EMBL" id="QSHO01000020">
    <property type="protein sequence ID" value="RHC13532.1"/>
    <property type="molecule type" value="Genomic_DNA"/>
</dbReference>
<dbReference type="Proteomes" id="UP000283513">
    <property type="component" value="Unassembled WGS sequence"/>
</dbReference>
<protein>
    <submittedName>
        <fullName evidence="1">DUF488 domain-containing protein</fullName>
    </submittedName>
</protein>
<dbReference type="InterPro" id="IPR007438">
    <property type="entry name" value="DUF488"/>
</dbReference>
<dbReference type="RefSeq" id="WP_118599126.1">
    <property type="nucleotide sequence ID" value="NZ_QSHO01000020.1"/>
</dbReference>
<proteinExistence type="predicted"/>
<comment type="caution">
    <text evidence="1">The sequence shown here is derived from an EMBL/GenBank/DDBJ whole genome shotgun (WGS) entry which is preliminary data.</text>
</comment>
<sequence>MDIYTMGFTQKTAEQFFEKIKKNEIEILVDVRLNNQSQLAGFTKGKDLSYFLKELCHCKYDHNISYAPTKEILQAYKKETISWSEYEEKYVELLIKRKVEKDFENKYLKYSKVLLLCSEPTPECCHRRLLAEYLKNKMECNVIHI</sequence>
<dbReference type="AlphaFoldDB" id="A0A3R6B4B0"/>
<accession>A0A3R6B4B0</accession>
<evidence type="ECO:0000313" key="2">
    <source>
        <dbReference type="Proteomes" id="UP000283513"/>
    </source>
</evidence>
<reference evidence="1 2" key="1">
    <citation type="submission" date="2018-08" db="EMBL/GenBank/DDBJ databases">
        <title>A genome reference for cultivated species of the human gut microbiota.</title>
        <authorList>
            <person name="Zou Y."/>
            <person name="Xue W."/>
            <person name="Luo G."/>
        </authorList>
    </citation>
    <scope>NUCLEOTIDE SEQUENCE [LARGE SCALE GENOMIC DNA]</scope>
    <source>
        <strain evidence="1 2">AM37-1AC</strain>
    </source>
</reference>
<dbReference type="PANTHER" id="PTHR39337">
    <property type="entry name" value="BLR5642 PROTEIN"/>
    <property type="match status" value="1"/>
</dbReference>
<evidence type="ECO:0000313" key="1">
    <source>
        <dbReference type="EMBL" id="RHC13532.1"/>
    </source>
</evidence>
<name>A0A3R6B4B0_9FIRM</name>
<organism evidence="1 2">
    <name type="scientific">Roseburia intestinalis</name>
    <dbReference type="NCBI Taxonomy" id="166486"/>
    <lineage>
        <taxon>Bacteria</taxon>
        <taxon>Bacillati</taxon>
        <taxon>Bacillota</taxon>
        <taxon>Clostridia</taxon>
        <taxon>Lachnospirales</taxon>
        <taxon>Lachnospiraceae</taxon>
        <taxon>Roseburia</taxon>
    </lineage>
</organism>
<dbReference type="PANTHER" id="PTHR39337:SF1">
    <property type="entry name" value="BLR5642 PROTEIN"/>
    <property type="match status" value="1"/>
</dbReference>
<gene>
    <name evidence="1" type="ORF">DW856_17215</name>
</gene>